<keyword evidence="3" id="KW-1185">Reference proteome</keyword>
<dbReference type="AlphaFoldDB" id="A0A4S8MNQ5"/>
<dbReference type="Proteomes" id="UP000297245">
    <property type="component" value="Unassembled WGS sequence"/>
</dbReference>
<accession>A0A4S8MNQ5</accession>
<dbReference type="Gene3D" id="2.40.70.10">
    <property type="entry name" value="Acid Proteases"/>
    <property type="match status" value="1"/>
</dbReference>
<evidence type="ECO:0000313" key="3">
    <source>
        <dbReference type="Proteomes" id="UP000297245"/>
    </source>
</evidence>
<proteinExistence type="predicted"/>
<organism evidence="2 3">
    <name type="scientific">Dendrothele bispora (strain CBS 962.96)</name>
    <dbReference type="NCBI Taxonomy" id="1314807"/>
    <lineage>
        <taxon>Eukaryota</taxon>
        <taxon>Fungi</taxon>
        <taxon>Dikarya</taxon>
        <taxon>Basidiomycota</taxon>
        <taxon>Agaricomycotina</taxon>
        <taxon>Agaricomycetes</taxon>
        <taxon>Agaricomycetidae</taxon>
        <taxon>Agaricales</taxon>
        <taxon>Agaricales incertae sedis</taxon>
        <taxon>Dendrothele</taxon>
    </lineage>
</organism>
<dbReference type="InterPro" id="IPR021109">
    <property type="entry name" value="Peptidase_aspartic_dom_sf"/>
</dbReference>
<dbReference type="OrthoDB" id="2799149at2759"/>
<sequence>MNTTGKGKIFATLEPTPKNVPKTGTQPHRSSNQNRCLAAFIELNGLQAFALFDSGSTADAVSPDFARNANLRIYRLENPVTLQLRTKGSRSKINYGCTAPYKFTTSKEVIKSKDYFNIANIDQYNVVVGTVFMRKHGISLDFENDTVCIKGSHIPTFTEGEEVRELTR</sequence>
<evidence type="ECO:0000313" key="2">
    <source>
        <dbReference type="EMBL" id="THV04179.1"/>
    </source>
</evidence>
<feature type="region of interest" description="Disordered" evidence="1">
    <location>
        <begin position="1"/>
        <end position="31"/>
    </location>
</feature>
<gene>
    <name evidence="2" type="ORF">K435DRAFT_649827</name>
</gene>
<protein>
    <recommendedName>
        <fullName evidence="4">Aspartic peptidase DDI1-type domain-containing protein</fullName>
    </recommendedName>
</protein>
<dbReference type="EMBL" id="ML179059">
    <property type="protein sequence ID" value="THV04179.1"/>
    <property type="molecule type" value="Genomic_DNA"/>
</dbReference>
<name>A0A4S8MNQ5_DENBC</name>
<evidence type="ECO:0000256" key="1">
    <source>
        <dbReference type="SAM" id="MobiDB-lite"/>
    </source>
</evidence>
<evidence type="ECO:0008006" key="4">
    <source>
        <dbReference type="Google" id="ProtNLM"/>
    </source>
</evidence>
<feature type="compositionally biased region" description="Polar residues" evidence="1">
    <location>
        <begin position="22"/>
        <end position="31"/>
    </location>
</feature>
<dbReference type="CDD" id="cd00303">
    <property type="entry name" value="retropepsin_like"/>
    <property type="match status" value="1"/>
</dbReference>
<reference evidence="2 3" key="1">
    <citation type="journal article" date="2019" name="Nat. Ecol. Evol.">
        <title>Megaphylogeny resolves global patterns of mushroom evolution.</title>
        <authorList>
            <person name="Varga T."/>
            <person name="Krizsan K."/>
            <person name="Foldi C."/>
            <person name="Dima B."/>
            <person name="Sanchez-Garcia M."/>
            <person name="Sanchez-Ramirez S."/>
            <person name="Szollosi G.J."/>
            <person name="Szarkandi J.G."/>
            <person name="Papp V."/>
            <person name="Albert L."/>
            <person name="Andreopoulos W."/>
            <person name="Angelini C."/>
            <person name="Antonin V."/>
            <person name="Barry K.W."/>
            <person name="Bougher N.L."/>
            <person name="Buchanan P."/>
            <person name="Buyck B."/>
            <person name="Bense V."/>
            <person name="Catcheside P."/>
            <person name="Chovatia M."/>
            <person name="Cooper J."/>
            <person name="Damon W."/>
            <person name="Desjardin D."/>
            <person name="Finy P."/>
            <person name="Geml J."/>
            <person name="Haridas S."/>
            <person name="Hughes K."/>
            <person name="Justo A."/>
            <person name="Karasinski D."/>
            <person name="Kautmanova I."/>
            <person name="Kiss B."/>
            <person name="Kocsube S."/>
            <person name="Kotiranta H."/>
            <person name="LaButti K.M."/>
            <person name="Lechner B.E."/>
            <person name="Liimatainen K."/>
            <person name="Lipzen A."/>
            <person name="Lukacs Z."/>
            <person name="Mihaltcheva S."/>
            <person name="Morgado L.N."/>
            <person name="Niskanen T."/>
            <person name="Noordeloos M.E."/>
            <person name="Ohm R.A."/>
            <person name="Ortiz-Santana B."/>
            <person name="Ovrebo C."/>
            <person name="Racz N."/>
            <person name="Riley R."/>
            <person name="Savchenko A."/>
            <person name="Shiryaev A."/>
            <person name="Soop K."/>
            <person name="Spirin V."/>
            <person name="Szebenyi C."/>
            <person name="Tomsovsky M."/>
            <person name="Tulloss R.E."/>
            <person name="Uehling J."/>
            <person name="Grigoriev I.V."/>
            <person name="Vagvolgyi C."/>
            <person name="Papp T."/>
            <person name="Martin F.M."/>
            <person name="Miettinen O."/>
            <person name="Hibbett D.S."/>
            <person name="Nagy L.G."/>
        </authorList>
    </citation>
    <scope>NUCLEOTIDE SEQUENCE [LARGE SCALE GENOMIC DNA]</scope>
    <source>
        <strain evidence="2 3">CBS 962.96</strain>
    </source>
</reference>